<name>A0A9N9CVD2_9GLOM</name>
<dbReference type="InterPro" id="IPR046341">
    <property type="entry name" value="SET_dom_sf"/>
</dbReference>
<comment type="caution">
    <text evidence="1">The sequence shown here is derived from an EMBL/GenBank/DDBJ whole genome shotgun (WGS) entry which is preliminary data.</text>
</comment>
<dbReference type="OrthoDB" id="10482986at2759"/>
<protein>
    <submittedName>
        <fullName evidence="1">17412_t:CDS:1</fullName>
    </submittedName>
</protein>
<gene>
    <name evidence="1" type="ORF">CPELLU_LOCUS7729</name>
</gene>
<keyword evidence="2" id="KW-1185">Reference proteome</keyword>
<evidence type="ECO:0000313" key="2">
    <source>
        <dbReference type="Proteomes" id="UP000789759"/>
    </source>
</evidence>
<proteinExistence type="predicted"/>
<dbReference type="Gene3D" id="3.90.1410.10">
    <property type="entry name" value="set domain protein methyltransferase, domain 1"/>
    <property type="match status" value="1"/>
</dbReference>
<dbReference type="EMBL" id="CAJVQA010005279">
    <property type="protein sequence ID" value="CAG8617027.1"/>
    <property type="molecule type" value="Genomic_DNA"/>
</dbReference>
<dbReference type="Proteomes" id="UP000789759">
    <property type="component" value="Unassembled WGS sequence"/>
</dbReference>
<dbReference type="SUPFAM" id="SSF82199">
    <property type="entry name" value="SET domain"/>
    <property type="match status" value="1"/>
</dbReference>
<reference evidence="1" key="1">
    <citation type="submission" date="2021-06" db="EMBL/GenBank/DDBJ databases">
        <authorList>
            <person name="Kallberg Y."/>
            <person name="Tangrot J."/>
            <person name="Rosling A."/>
        </authorList>
    </citation>
    <scope>NUCLEOTIDE SEQUENCE</scope>
    <source>
        <strain evidence="1">FL966</strain>
    </source>
</reference>
<dbReference type="AlphaFoldDB" id="A0A9N9CVD2"/>
<accession>A0A9N9CVD2</accession>
<organism evidence="1 2">
    <name type="scientific">Cetraspora pellucida</name>
    <dbReference type="NCBI Taxonomy" id="1433469"/>
    <lineage>
        <taxon>Eukaryota</taxon>
        <taxon>Fungi</taxon>
        <taxon>Fungi incertae sedis</taxon>
        <taxon>Mucoromycota</taxon>
        <taxon>Glomeromycotina</taxon>
        <taxon>Glomeromycetes</taxon>
        <taxon>Diversisporales</taxon>
        <taxon>Gigasporaceae</taxon>
        <taxon>Cetraspora</taxon>
    </lineage>
</organism>
<sequence>MSYLESKNSYLKSKKLNEWLETGGVKGLSVLQLEDFSNTGYGVKMLQLFNSHNVILTVPKSLLWMADVAFSNLVIGTVICTIEPPLSDDDILAVFLLYIKSCEMLKQQIRDDYLQLLNNLITKHPDLFPLERFTQDDII</sequence>
<evidence type="ECO:0000313" key="1">
    <source>
        <dbReference type="EMBL" id="CAG8617027.1"/>
    </source>
</evidence>